<sequence>MFFDDTILFDSAPIFIIIIAVIVFGSIIFLGVSKLKENVDNNNAPQLTVPAEVISKRTDVQGNHSYTTYYATFEVQSGDRMELKLNGKEFGMLADKDMGMLTFQGTRYIAFERQ</sequence>
<feature type="transmembrane region" description="Helical" evidence="1">
    <location>
        <begin position="12"/>
        <end position="32"/>
    </location>
</feature>
<comment type="caution">
    <text evidence="2">The sequence shown here is derived from an EMBL/GenBank/DDBJ whole genome shotgun (WGS) entry which is preliminary data.</text>
</comment>
<organism evidence="2 3">
    <name type="scientific">Candidatus Kurthia intestinigallinarum</name>
    <dbReference type="NCBI Taxonomy" id="1562256"/>
    <lineage>
        <taxon>Bacteria</taxon>
        <taxon>Bacillati</taxon>
        <taxon>Bacillota</taxon>
        <taxon>Bacilli</taxon>
        <taxon>Bacillales</taxon>
        <taxon>Caryophanaceae</taxon>
        <taxon>Kurthia</taxon>
    </lineage>
</organism>
<proteinExistence type="predicted"/>
<dbReference type="AlphaFoldDB" id="A0A433RUL1"/>
<dbReference type="OrthoDB" id="282886at2"/>
<dbReference type="EMBL" id="JTFC01000029">
    <property type="protein sequence ID" value="RUS56975.1"/>
    <property type="molecule type" value="Genomic_DNA"/>
</dbReference>
<evidence type="ECO:0000313" key="3">
    <source>
        <dbReference type="Proteomes" id="UP000288623"/>
    </source>
</evidence>
<keyword evidence="3" id="KW-1185">Reference proteome</keyword>
<evidence type="ECO:0000313" key="2">
    <source>
        <dbReference type="EMBL" id="RUS56975.1"/>
    </source>
</evidence>
<gene>
    <name evidence="2" type="ORF">QI30_07835</name>
</gene>
<dbReference type="Pfam" id="PF10694">
    <property type="entry name" value="DUF2500"/>
    <property type="match status" value="1"/>
</dbReference>
<dbReference type="Gene3D" id="2.40.50.660">
    <property type="match status" value="1"/>
</dbReference>
<name>A0A433RUL1_9BACL</name>
<protein>
    <recommendedName>
        <fullName evidence="4">DUF2500 domain-containing protein</fullName>
    </recommendedName>
</protein>
<accession>A0A433RUL1</accession>
<dbReference type="InterPro" id="IPR019635">
    <property type="entry name" value="DUF2500"/>
</dbReference>
<keyword evidence="1" id="KW-0472">Membrane</keyword>
<keyword evidence="1" id="KW-0812">Transmembrane</keyword>
<dbReference type="RefSeq" id="WP_126990388.1">
    <property type="nucleotide sequence ID" value="NZ_JTFC01000029.1"/>
</dbReference>
<evidence type="ECO:0000256" key="1">
    <source>
        <dbReference type="SAM" id="Phobius"/>
    </source>
</evidence>
<reference evidence="2 3" key="1">
    <citation type="submission" date="2014-11" db="EMBL/GenBank/DDBJ databases">
        <title>Genome sequence and analysis of novel Kurthia sp.</title>
        <authorList>
            <person name="Lawson J.N."/>
            <person name="Gonzalez J.E."/>
            <person name="Rinauldi L."/>
            <person name="Xuan Z."/>
            <person name="Firman A."/>
            <person name="Shaddox L."/>
            <person name="Trudeau A."/>
            <person name="Shah S."/>
            <person name="Reiman D."/>
        </authorList>
    </citation>
    <scope>NUCLEOTIDE SEQUENCE [LARGE SCALE GENOMIC DNA]</scope>
    <source>
        <strain evidence="2 3">3B1D</strain>
    </source>
</reference>
<evidence type="ECO:0008006" key="4">
    <source>
        <dbReference type="Google" id="ProtNLM"/>
    </source>
</evidence>
<keyword evidence="1" id="KW-1133">Transmembrane helix</keyword>
<dbReference type="Proteomes" id="UP000288623">
    <property type="component" value="Unassembled WGS sequence"/>
</dbReference>